<organism evidence="2">
    <name type="scientific">Zea mays</name>
    <name type="common">Maize</name>
    <dbReference type="NCBI Taxonomy" id="4577"/>
    <lineage>
        <taxon>Eukaryota</taxon>
        <taxon>Viridiplantae</taxon>
        <taxon>Streptophyta</taxon>
        <taxon>Embryophyta</taxon>
        <taxon>Tracheophyta</taxon>
        <taxon>Spermatophyta</taxon>
        <taxon>Magnoliopsida</taxon>
        <taxon>Liliopsida</taxon>
        <taxon>Poales</taxon>
        <taxon>Poaceae</taxon>
        <taxon>PACMAD clade</taxon>
        <taxon>Panicoideae</taxon>
        <taxon>Andropogonodae</taxon>
        <taxon>Andropogoneae</taxon>
        <taxon>Tripsacinae</taxon>
        <taxon>Zea</taxon>
    </lineage>
</organism>
<evidence type="ECO:0000256" key="1">
    <source>
        <dbReference type="SAM" id="Phobius"/>
    </source>
</evidence>
<proteinExistence type="evidence at transcript level"/>
<evidence type="ECO:0000313" key="2">
    <source>
        <dbReference type="EMBL" id="ACF86293.1"/>
    </source>
</evidence>
<reference evidence="2" key="1">
    <citation type="journal article" date="2009" name="PLoS Genet.">
        <title>Sequencing, mapping, and analysis of 27,455 maize full-length cDNAs.</title>
        <authorList>
            <person name="Soderlund C."/>
            <person name="Descour A."/>
            <person name="Kudrna D."/>
            <person name="Bomhoff M."/>
            <person name="Boyd L."/>
            <person name="Currie J."/>
            <person name="Angelova A."/>
            <person name="Collura K."/>
            <person name="Wissotski M."/>
            <person name="Ashley E."/>
            <person name="Morrow D."/>
            <person name="Fernandes J."/>
            <person name="Walbot V."/>
            <person name="Yu Y."/>
        </authorList>
    </citation>
    <scope>NUCLEOTIDE SEQUENCE</scope>
    <source>
        <strain evidence="2">B73</strain>
    </source>
</reference>
<dbReference type="EMBL" id="BT041288">
    <property type="protein sequence ID" value="ACF86293.1"/>
    <property type="molecule type" value="mRNA"/>
</dbReference>
<accession>B4FW00</accession>
<keyword evidence="1" id="KW-1133">Transmembrane helix</keyword>
<sequence length="79" mass="8459">MRDEPVPCAGGGASPGPREVKTPEIFCLSVAAPSPVRLGFSWERRNYCLRLLLRSSLLVASFIAGIIVIADLLPSAFAM</sequence>
<keyword evidence="1" id="KW-0472">Membrane</keyword>
<dbReference type="AlphaFoldDB" id="B4FW00"/>
<keyword evidence="1" id="KW-0812">Transmembrane</keyword>
<protein>
    <submittedName>
        <fullName evidence="2">Uncharacterized protein</fullName>
    </submittedName>
</protein>
<name>B4FW00_MAIZE</name>
<feature type="transmembrane region" description="Helical" evidence="1">
    <location>
        <begin position="51"/>
        <end position="73"/>
    </location>
</feature>